<dbReference type="Pfam" id="PF02316">
    <property type="entry name" value="HTH_Tnp_Mu_1"/>
    <property type="match status" value="1"/>
</dbReference>
<dbReference type="Gene3D" id="1.10.10.10">
    <property type="entry name" value="Winged helix-like DNA-binding domain superfamily/Winged helix DNA-binding domain"/>
    <property type="match status" value="1"/>
</dbReference>
<keyword evidence="3" id="KW-1185">Reference proteome</keyword>
<evidence type="ECO:0000313" key="2">
    <source>
        <dbReference type="EMBL" id="SDX55953.1"/>
    </source>
</evidence>
<dbReference type="EMBL" id="FNNZ01000036">
    <property type="protein sequence ID" value="SDX55953.1"/>
    <property type="molecule type" value="Genomic_DNA"/>
</dbReference>
<gene>
    <name evidence="2" type="ORF">SAMN05421783_13622</name>
</gene>
<dbReference type="RefSeq" id="WP_093037867.1">
    <property type="nucleotide sequence ID" value="NZ_FNNZ01000036.1"/>
</dbReference>
<dbReference type="Proteomes" id="UP000198816">
    <property type="component" value="Unassembled WGS sequence"/>
</dbReference>
<name>A0A1H3CP69_THIRO</name>
<sequence>MRNWYAISDLAGLPGMPGTVQGVLKMAKREGWKSRKRARGKGQEYAVASLPAATQEALISSAAPKGAAKSLAMEDLIARECRESGVWAAARRVLAALWRRGRHA</sequence>
<dbReference type="GO" id="GO:0003677">
    <property type="term" value="F:DNA binding"/>
    <property type="evidence" value="ECO:0007669"/>
    <property type="project" value="InterPro"/>
</dbReference>
<evidence type="ECO:0000313" key="3">
    <source>
        <dbReference type="Proteomes" id="UP000198816"/>
    </source>
</evidence>
<reference evidence="3" key="1">
    <citation type="submission" date="2016-10" db="EMBL/GenBank/DDBJ databases">
        <authorList>
            <person name="Varghese N."/>
            <person name="Submissions S."/>
        </authorList>
    </citation>
    <scope>NUCLEOTIDE SEQUENCE [LARGE SCALE GENOMIC DNA]</scope>
    <source>
        <strain evidence="3">DSM 217</strain>
    </source>
</reference>
<dbReference type="InterPro" id="IPR009061">
    <property type="entry name" value="DNA-bd_dom_put_sf"/>
</dbReference>
<dbReference type="InterPro" id="IPR036388">
    <property type="entry name" value="WH-like_DNA-bd_sf"/>
</dbReference>
<dbReference type="InterPro" id="IPR003314">
    <property type="entry name" value="Mu-type_HTH"/>
</dbReference>
<dbReference type="SUPFAM" id="SSF46955">
    <property type="entry name" value="Putative DNA-binding domain"/>
    <property type="match status" value="1"/>
</dbReference>
<protein>
    <submittedName>
        <fullName evidence="2">Putative transposase</fullName>
    </submittedName>
</protein>
<dbReference type="PROSITE" id="PS51702">
    <property type="entry name" value="HTH_MU"/>
    <property type="match status" value="1"/>
</dbReference>
<dbReference type="OrthoDB" id="6538337at2"/>
<accession>A0A1H3CP69</accession>
<dbReference type="AlphaFoldDB" id="A0A1H3CP69"/>
<proteinExistence type="predicted"/>
<organism evidence="2 3">
    <name type="scientific">Thiocapsa roseopersicina</name>
    <dbReference type="NCBI Taxonomy" id="1058"/>
    <lineage>
        <taxon>Bacteria</taxon>
        <taxon>Pseudomonadati</taxon>
        <taxon>Pseudomonadota</taxon>
        <taxon>Gammaproteobacteria</taxon>
        <taxon>Chromatiales</taxon>
        <taxon>Chromatiaceae</taxon>
        <taxon>Thiocapsa</taxon>
    </lineage>
</organism>
<evidence type="ECO:0000259" key="1">
    <source>
        <dbReference type="PROSITE" id="PS51702"/>
    </source>
</evidence>
<dbReference type="STRING" id="1058.SAMN05421783_13622"/>
<feature type="domain" description="HTH Mu-type" evidence="1">
    <location>
        <begin position="1"/>
        <end position="66"/>
    </location>
</feature>